<feature type="transmembrane region" description="Helical" evidence="2">
    <location>
        <begin position="370"/>
        <end position="391"/>
    </location>
</feature>
<feature type="transmembrane region" description="Helical" evidence="2">
    <location>
        <begin position="453"/>
        <end position="472"/>
    </location>
</feature>
<reference evidence="4 6" key="2">
    <citation type="submission" date="2020-07" db="EMBL/GenBank/DDBJ databases">
        <title>Sequencing the genomes of 1000 actinobacteria strains.</title>
        <authorList>
            <person name="Klenk H.-P."/>
        </authorList>
    </citation>
    <scope>NUCLEOTIDE SEQUENCE [LARGE SCALE GENOMIC DNA]</scope>
    <source>
        <strain evidence="4 6">DSM 10309</strain>
    </source>
</reference>
<keyword evidence="2" id="KW-0472">Membrane</keyword>
<dbReference type="Proteomes" id="UP000321154">
    <property type="component" value="Unassembled WGS sequence"/>
</dbReference>
<sequence length="491" mass="50634">MASPLARPEGPGADAVLPDAGAVRTAGDAVLPAADGALRAPSADSSLALSGAAATSAELAPELAPTSPPVSPVPTVPARRPVRLRRPAPPAVEPDRRPRGTARTRALRALVEERRFASVLAGMKHEAFPGTLGGRTALRLVFAAPFVAIAILLEVVGVPAGISANSLLVARAATVDWTGAGAAWIGDLYPPITGVIAAVTPGGAFGLSLVGALCAGIVVHAMVELMVQRGFHPSTVTALTLALVANPLFFFMATENLPAFLGIALFGLAMTDVVRFVTYRNTQSGFRAGILLMLATLTDPNGLLYATAAVLTVPFLTHGRHQVGVHRAHALVLVFPTLSALAALMFVQWSFGGDPLGAFRSALDYDPSRWLIFDALFTTPFGLLLLAPVASGWLMSAVVRRPAGGIIATLLLASVLLGFVIGTIPENSAGNTFLLVTLAAIALVPPSTALPRIALANVMALLQLAIAIAAALQRDVVVAWLATVLRSIGLV</sequence>
<evidence type="ECO:0000313" key="4">
    <source>
        <dbReference type="EMBL" id="MBA8814720.1"/>
    </source>
</evidence>
<evidence type="ECO:0000313" key="6">
    <source>
        <dbReference type="Proteomes" id="UP000522688"/>
    </source>
</evidence>
<protein>
    <submittedName>
        <fullName evidence="4">Uncharacterized protein</fullName>
    </submittedName>
</protein>
<evidence type="ECO:0000313" key="3">
    <source>
        <dbReference type="EMBL" id="GEK82515.1"/>
    </source>
</evidence>
<reference evidence="3 5" key="1">
    <citation type="submission" date="2019-07" db="EMBL/GenBank/DDBJ databases">
        <title>Whole genome shotgun sequence of Frigoribacterium faeni NBRC 103066.</title>
        <authorList>
            <person name="Hosoyama A."/>
            <person name="Uohara A."/>
            <person name="Ohji S."/>
            <person name="Ichikawa N."/>
        </authorList>
    </citation>
    <scope>NUCLEOTIDE SEQUENCE [LARGE SCALE GENOMIC DNA]</scope>
    <source>
        <strain evidence="3 5">NBRC 103066</strain>
    </source>
</reference>
<feature type="transmembrane region" description="Helical" evidence="2">
    <location>
        <begin position="429"/>
        <end position="447"/>
    </location>
</feature>
<dbReference type="AlphaFoldDB" id="A0A7W3JKZ7"/>
<proteinExistence type="predicted"/>
<evidence type="ECO:0000313" key="5">
    <source>
        <dbReference type="Proteomes" id="UP000321154"/>
    </source>
</evidence>
<accession>A0A7W3JKZ7</accession>
<dbReference type="EMBL" id="BJUV01000006">
    <property type="protein sequence ID" value="GEK82515.1"/>
    <property type="molecule type" value="Genomic_DNA"/>
</dbReference>
<evidence type="ECO:0000256" key="2">
    <source>
        <dbReference type="SAM" id="Phobius"/>
    </source>
</evidence>
<evidence type="ECO:0000256" key="1">
    <source>
        <dbReference type="SAM" id="MobiDB-lite"/>
    </source>
</evidence>
<feature type="transmembrane region" description="Helical" evidence="2">
    <location>
        <begin position="328"/>
        <end position="349"/>
    </location>
</feature>
<feature type="transmembrane region" description="Helical" evidence="2">
    <location>
        <begin position="259"/>
        <end position="278"/>
    </location>
</feature>
<feature type="transmembrane region" description="Helical" evidence="2">
    <location>
        <begin position="204"/>
        <end position="223"/>
    </location>
</feature>
<dbReference type="Proteomes" id="UP000522688">
    <property type="component" value="Unassembled WGS sequence"/>
</dbReference>
<dbReference type="RefSeq" id="WP_146853296.1">
    <property type="nucleotide sequence ID" value="NZ_BAAAHR010000003.1"/>
</dbReference>
<keyword evidence="5" id="KW-1185">Reference proteome</keyword>
<feature type="transmembrane region" description="Helical" evidence="2">
    <location>
        <begin position="235"/>
        <end position="253"/>
    </location>
</feature>
<keyword evidence="2" id="KW-0812">Transmembrane</keyword>
<organism evidence="4 6">
    <name type="scientific">Frigoribacterium faeni</name>
    <dbReference type="NCBI Taxonomy" id="145483"/>
    <lineage>
        <taxon>Bacteria</taxon>
        <taxon>Bacillati</taxon>
        <taxon>Actinomycetota</taxon>
        <taxon>Actinomycetes</taxon>
        <taxon>Micrococcales</taxon>
        <taxon>Microbacteriaceae</taxon>
        <taxon>Frigoribacterium</taxon>
    </lineage>
</organism>
<dbReference type="EMBL" id="JACGWW010000007">
    <property type="protein sequence ID" value="MBA8814720.1"/>
    <property type="molecule type" value="Genomic_DNA"/>
</dbReference>
<keyword evidence="2" id="KW-1133">Transmembrane helix</keyword>
<feature type="transmembrane region" description="Helical" evidence="2">
    <location>
        <begin position="403"/>
        <end position="422"/>
    </location>
</feature>
<gene>
    <name evidence="4" type="ORF">FB463_002995</name>
    <name evidence="3" type="ORF">FFA01_08240</name>
</gene>
<name>A0A7W3JKZ7_9MICO</name>
<comment type="caution">
    <text evidence="4">The sequence shown here is derived from an EMBL/GenBank/DDBJ whole genome shotgun (WGS) entry which is preliminary data.</text>
</comment>
<feature type="transmembrane region" description="Helical" evidence="2">
    <location>
        <begin position="140"/>
        <end position="162"/>
    </location>
</feature>
<feature type="region of interest" description="Disordered" evidence="1">
    <location>
        <begin position="84"/>
        <end position="103"/>
    </location>
</feature>
<dbReference type="OrthoDB" id="5015959at2"/>